<feature type="region of interest" description="Disordered" evidence="1">
    <location>
        <begin position="25"/>
        <end position="48"/>
    </location>
</feature>
<proteinExistence type="predicted"/>
<organism evidence="3 4">
    <name type="scientific">Moellerella wisconsensis</name>
    <dbReference type="NCBI Taxonomy" id="158849"/>
    <lineage>
        <taxon>Bacteria</taxon>
        <taxon>Pseudomonadati</taxon>
        <taxon>Pseudomonadota</taxon>
        <taxon>Gammaproteobacteria</taxon>
        <taxon>Enterobacterales</taxon>
        <taxon>Morganellaceae</taxon>
        <taxon>Moellerella</taxon>
    </lineage>
</organism>
<reference evidence="3" key="1">
    <citation type="submission" date="2022-03" db="EMBL/GenBank/DDBJ databases">
        <title>ESBL-producing Moellerella wisconsensis and Escherichia marmotae isolated from wild game meat.</title>
        <authorList>
            <person name="Biggel M."/>
        </authorList>
    </citation>
    <scope>NUCLEOTIDE SEQUENCE</scope>
    <source>
        <strain evidence="3">W51</strain>
    </source>
</reference>
<protein>
    <recommendedName>
        <fullName evidence="5">Lipoprotein</fullName>
    </recommendedName>
</protein>
<dbReference type="EMBL" id="CP093245">
    <property type="protein sequence ID" value="UNH31966.1"/>
    <property type="molecule type" value="Genomic_DNA"/>
</dbReference>
<feature type="chain" id="PRO_5040213054" description="Lipoprotein" evidence="2">
    <location>
        <begin position="23"/>
        <end position="172"/>
    </location>
</feature>
<gene>
    <name evidence="3" type="ORF">MNY72_06690</name>
</gene>
<sequence length="172" mass="18702">MNKIKSGLLAVALLTVGFSAAAANSWHNGPGPHSQRQHSQQQHNAVYQSSIQTENPNESLKKLVADAPTIEQGKSYYVRVGVADISERNLATNKPINDAKNTKQRDRSMQCDQMRNKHTSVYQASVQTTDPNGSLKKLVADTPALATGKPYQVRVSIVEARNPPVMPAAVTN</sequence>
<evidence type="ECO:0000256" key="1">
    <source>
        <dbReference type="SAM" id="MobiDB-lite"/>
    </source>
</evidence>
<evidence type="ECO:0008006" key="5">
    <source>
        <dbReference type="Google" id="ProtNLM"/>
    </source>
</evidence>
<dbReference type="RefSeq" id="WP_241541109.1">
    <property type="nucleotide sequence ID" value="NZ_CAWQWH010000001.1"/>
</dbReference>
<name>A0A9Q8Q4S3_9GAMM</name>
<evidence type="ECO:0000313" key="4">
    <source>
        <dbReference type="Proteomes" id="UP000829116"/>
    </source>
</evidence>
<feature type="signal peptide" evidence="2">
    <location>
        <begin position="1"/>
        <end position="22"/>
    </location>
</feature>
<dbReference type="AlphaFoldDB" id="A0A9Q8Q4S3"/>
<evidence type="ECO:0000313" key="3">
    <source>
        <dbReference type="EMBL" id="UNH31966.1"/>
    </source>
</evidence>
<evidence type="ECO:0000256" key="2">
    <source>
        <dbReference type="SAM" id="SignalP"/>
    </source>
</evidence>
<accession>A0A9Q8Q4S3</accession>
<dbReference type="Proteomes" id="UP000829116">
    <property type="component" value="Chromosome"/>
</dbReference>
<feature type="compositionally biased region" description="Low complexity" evidence="1">
    <location>
        <begin position="33"/>
        <end position="43"/>
    </location>
</feature>
<keyword evidence="2" id="KW-0732">Signal</keyword>